<feature type="transmembrane region" description="Helical" evidence="1">
    <location>
        <begin position="44"/>
        <end position="65"/>
    </location>
</feature>
<organism evidence="2 3">
    <name type="scientific">Nocardia terrae</name>
    <dbReference type="NCBI Taxonomy" id="2675851"/>
    <lineage>
        <taxon>Bacteria</taxon>
        <taxon>Bacillati</taxon>
        <taxon>Actinomycetota</taxon>
        <taxon>Actinomycetes</taxon>
        <taxon>Mycobacteriales</taxon>
        <taxon>Nocardiaceae</taxon>
        <taxon>Nocardia</taxon>
    </lineage>
</organism>
<dbReference type="AlphaFoldDB" id="A0A7K1UPR0"/>
<name>A0A7K1UPR0_9NOCA</name>
<protein>
    <submittedName>
        <fullName evidence="2">Uncharacterized protein</fullName>
    </submittedName>
</protein>
<dbReference type="Pfam" id="PF20226">
    <property type="entry name" value="DUF6585"/>
    <property type="match status" value="1"/>
</dbReference>
<keyword evidence="3" id="KW-1185">Reference proteome</keyword>
<comment type="caution">
    <text evidence="2">The sequence shown here is derived from an EMBL/GenBank/DDBJ whole genome shotgun (WGS) entry which is preliminary data.</text>
</comment>
<evidence type="ECO:0000313" key="2">
    <source>
        <dbReference type="EMBL" id="MVU76336.1"/>
    </source>
</evidence>
<gene>
    <name evidence="2" type="ORF">GPX89_03650</name>
</gene>
<keyword evidence="1" id="KW-0812">Transmembrane</keyword>
<dbReference type="RefSeq" id="WP_157355064.1">
    <property type="nucleotide sequence ID" value="NZ_WRPP01000001.1"/>
</dbReference>
<accession>A0A7K1UPR0</accession>
<keyword evidence="1" id="KW-0472">Membrane</keyword>
<sequence>MAETVVPGEDQAISRRIEETAQREGLGAVRSVYPVGRKPESSTWAWVVTGGLVLAAVITGVTGAHSGRTHWAGFFGMVAFLWFLITLGIYLRGRNYSRKLAGGRLEVREHGLVIGYRDRAVGVRYDTVRVYQNLVRHMRNGVDNGTTYTYTFFLSGKRIPVIIDHSFTGVQQWGPEIQQAVVNAQAPLALARLRAGEKVEFGTLWITATEVGTLVDSAPWGQVTGLTIADGAVKLHSVDGPLNLRGKPIKDIPNFFVFRALFEHLRQAHNPAAAG</sequence>
<dbReference type="InterPro" id="IPR046492">
    <property type="entry name" value="DUF6585"/>
</dbReference>
<evidence type="ECO:0000313" key="3">
    <source>
        <dbReference type="Proteomes" id="UP000466794"/>
    </source>
</evidence>
<evidence type="ECO:0000256" key="1">
    <source>
        <dbReference type="SAM" id="Phobius"/>
    </source>
</evidence>
<proteinExistence type="predicted"/>
<dbReference type="Proteomes" id="UP000466794">
    <property type="component" value="Unassembled WGS sequence"/>
</dbReference>
<dbReference type="EMBL" id="WRPP01000001">
    <property type="protein sequence ID" value="MVU76336.1"/>
    <property type="molecule type" value="Genomic_DNA"/>
</dbReference>
<reference evidence="2 3" key="1">
    <citation type="submission" date="2019-12" db="EMBL/GenBank/DDBJ databases">
        <title>Nocardia sp. nov. ET3-3 isolated from soil.</title>
        <authorList>
            <person name="Kanchanasin P."/>
            <person name="Tanasupawat S."/>
            <person name="Yuki M."/>
            <person name="Kudo T."/>
        </authorList>
    </citation>
    <scope>NUCLEOTIDE SEQUENCE [LARGE SCALE GENOMIC DNA]</scope>
    <source>
        <strain evidence="2 3">ET3-3</strain>
    </source>
</reference>
<feature type="transmembrane region" description="Helical" evidence="1">
    <location>
        <begin position="71"/>
        <end position="91"/>
    </location>
</feature>
<keyword evidence="1" id="KW-1133">Transmembrane helix</keyword>